<feature type="non-terminal residue" evidence="1">
    <location>
        <position position="361"/>
    </location>
</feature>
<dbReference type="Proteomes" id="UP001140087">
    <property type="component" value="Unassembled WGS sequence"/>
</dbReference>
<organism evidence="1 2">
    <name type="scientific">Coemansia helicoidea</name>
    <dbReference type="NCBI Taxonomy" id="1286919"/>
    <lineage>
        <taxon>Eukaryota</taxon>
        <taxon>Fungi</taxon>
        <taxon>Fungi incertae sedis</taxon>
        <taxon>Zoopagomycota</taxon>
        <taxon>Kickxellomycotina</taxon>
        <taxon>Kickxellomycetes</taxon>
        <taxon>Kickxellales</taxon>
        <taxon>Kickxellaceae</taxon>
        <taxon>Coemansia</taxon>
    </lineage>
</organism>
<evidence type="ECO:0000313" key="1">
    <source>
        <dbReference type="EMBL" id="KAJ2800582.1"/>
    </source>
</evidence>
<reference evidence="1" key="1">
    <citation type="submission" date="2022-07" db="EMBL/GenBank/DDBJ databases">
        <title>Phylogenomic reconstructions and comparative analyses of Kickxellomycotina fungi.</title>
        <authorList>
            <person name="Reynolds N.K."/>
            <person name="Stajich J.E."/>
            <person name="Barry K."/>
            <person name="Grigoriev I.V."/>
            <person name="Crous P."/>
            <person name="Smith M.E."/>
        </authorList>
    </citation>
    <scope>NUCLEOTIDE SEQUENCE</scope>
    <source>
        <strain evidence="1">BCRC 34780</strain>
    </source>
</reference>
<sequence>MPESLAVAFRPLRSCMVSLPPRWASALAAQPARKGCLVFRLAWGERQAYVAWSGGVSRADAQQHRDRTGALSTGTLEIDGTFGNRLGLRDGDIVSVAYEPDVVTCTAAEVVPAHFDDWEILELNAGAVEEGLLAQARAVAVGQPIVFWLNSSTAVTLSTTSVTPKAPVCLLDNDTEIAVAPKVRRANLADAGDTAAVRGADGADQRPQICCLRMAAGEDVGFGTVYVNAESALARQAAELLGDAKGGAVVRIGHASAPRAARAGGSDSDADRWLSPWLARLCMSADVQPGVLLASSSMLAAAGYAIGELVRVQGVASGVTPAVHPTTLSFVGAAPVPDCEDIRSALLHALSRAEQQQLVLN</sequence>
<evidence type="ECO:0000313" key="2">
    <source>
        <dbReference type="Proteomes" id="UP001140087"/>
    </source>
</evidence>
<name>A0ACC1L3C2_9FUNG</name>
<dbReference type="EMBL" id="JANBUN010000921">
    <property type="protein sequence ID" value="KAJ2800582.1"/>
    <property type="molecule type" value="Genomic_DNA"/>
</dbReference>
<comment type="caution">
    <text evidence="1">The sequence shown here is derived from an EMBL/GenBank/DDBJ whole genome shotgun (WGS) entry which is preliminary data.</text>
</comment>
<gene>
    <name evidence="1" type="primary">PEX1_2</name>
    <name evidence="1" type="ORF">H4R21_003117</name>
</gene>
<proteinExistence type="predicted"/>
<accession>A0ACC1L3C2</accession>
<keyword evidence="2" id="KW-1185">Reference proteome</keyword>
<protein>
    <submittedName>
        <fullName evidence="1">Peroxisome biosynthesis protein pex1</fullName>
    </submittedName>
</protein>